<protein>
    <submittedName>
        <fullName evidence="1">Uncharacterized protein</fullName>
    </submittedName>
</protein>
<reference evidence="1 2" key="1">
    <citation type="journal article" date="2016" name="J. Zhejiang Univ. Sci. B">
        <title>Antibiotic resistance mechanisms of Myroides sp.</title>
        <authorList>
            <person name="Hu S."/>
            <person name="Yuan S."/>
            <person name="Qu H."/>
            <person name="Jiang T."/>
            <person name="Zhou Y."/>
            <person name="Wang M."/>
            <person name="Ming D."/>
        </authorList>
    </citation>
    <scope>NUCLEOTIDE SEQUENCE [LARGE SCALE GENOMIC DNA]</scope>
    <source>
        <strain evidence="1 2">PR63039</strain>
    </source>
</reference>
<evidence type="ECO:0000313" key="2">
    <source>
        <dbReference type="Proteomes" id="UP000069030"/>
    </source>
</evidence>
<dbReference type="Proteomes" id="UP000069030">
    <property type="component" value="Chromosome"/>
</dbReference>
<name>A0A0U3G9C3_9FLAO</name>
<organism evidence="1 2">
    <name type="scientific">Myroides odoratimimus</name>
    <dbReference type="NCBI Taxonomy" id="76832"/>
    <lineage>
        <taxon>Bacteria</taxon>
        <taxon>Pseudomonadati</taxon>
        <taxon>Bacteroidota</taxon>
        <taxon>Flavobacteriia</taxon>
        <taxon>Flavobacteriales</taxon>
        <taxon>Flavobacteriaceae</taxon>
        <taxon>Myroides</taxon>
    </lineage>
</organism>
<dbReference type="KEGG" id="mod:AS202_02940"/>
<dbReference type="EMBL" id="CP013690">
    <property type="protein sequence ID" value="ALU25176.1"/>
    <property type="molecule type" value="Genomic_DNA"/>
</dbReference>
<dbReference type="AlphaFoldDB" id="A0A0U3G9C3"/>
<gene>
    <name evidence="1" type="ORF">AS202_02940</name>
</gene>
<accession>A0A0U3G9C3</accession>
<evidence type="ECO:0000313" key="1">
    <source>
        <dbReference type="EMBL" id="ALU25176.1"/>
    </source>
</evidence>
<proteinExistence type="predicted"/>
<sequence>MNNQVNQHSEDSNQKLVLTEQSLLYLKRISKWVIPLIVVCGVISLVSFFELFVRLSKQEYLPVLMNLLSFVLSSYSCMHLFFLSRRIRKTIIHNSEEFLEDTFSTIRKLLFVFCLFFIINLVMTVIIGFVR</sequence>